<protein>
    <submittedName>
        <fullName evidence="1">Uncharacterized protein</fullName>
    </submittedName>
</protein>
<dbReference type="Proteomes" id="UP000050384">
    <property type="component" value="Unassembled WGS sequence"/>
</dbReference>
<organism evidence="1 2">
    <name type="scientific">Pseudomonas syringae pv. spinaceae</name>
    <dbReference type="NCBI Taxonomy" id="264459"/>
    <lineage>
        <taxon>Bacteria</taxon>
        <taxon>Pseudomonadati</taxon>
        <taxon>Pseudomonadota</taxon>
        <taxon>Gammaproteobacteria</taxon>
        <taxon>Pseudomonadales</taxon>
        <taxon>Pseudomonadaceae</taxon>
        <taxon>Pseudomonas</taxon>
        <taxon>Pseudomonas syringae</taxon>
    </lineage>
</organism>
<sequence length="167" mass="17978">MKLPLRSGLKAGFAQVQCQRSGGRVGTAFAPVRVGAQVCRFTQRLQGSGQVQRIDTGGFQAVGPLRNSGLLHVGAIQPAQLGCSNAAFVWHHGDQQVDAALFQVALHIDDRLRLVLRIGLRVAIEPEFIGQEQPARTPLTDPRAGVVKQQPACATLDIRCALRQKSP</sequence>
<reference evidence="1 2" key="1">
    <citation type="submission" date="2015-09" db="EMBL/GenBank/DDBJ databases">
        <title>Genome announcement of multiple Pseudomonas syringae strains.</title>
        <authorList>
            <person name="Thakur S."/>
            <person name="Wang P.W."/>
            <person name="Gong Y."/>
            <person name="Weir B.S."/>
            <person name="Guttman D.S."/>
        </authorList>
    </citation>
    <scope>NUCLEOTIDE SEQUENCE [LARGE SCALE GENOMIC DNA]</scope>
    <source>
        <strain evidence="1 2">ICMP16929</strain>
    </source>
</reference>
<evidence type="ECO:0000313" key="2">
    <source>
        <dbReference type="Proteomes" id="UP000050384"/>
    </source>
</evidence>
<proteinExistence type="predicted"/>
<accession>A0A0Q0F399</accession>
<gene>
    <name evidence="1" type="ORF">ALO94_200816</name>
</gene>
<dbReference type="EMBL" id="LJRI01000626">
    <property type="protein sequence ID" value="KPY94863.1"/>
    <property type="molecule type" value="Genomic_DNA"/>
</dbReference>
<comment type="caution">
    <text evidence="1">The sequence shown here is derived from an EMBL/GenBank/DDBJ whole genome shotgun (WGS) entry which is preliminary data.</text>
</comment>
<evidence type="ECO:0000313" key="1">
    <source>
        <dbReference type="EMBL" id="KPY94863.1"/>
    </source>
</evidence>
<dbReference type="AlphaFoldDB" id="A0A0Q0F399"/>
<name>A0A0Q0F399_PSESX</name>